<feature type="non-terminal residue" evidence="2">
    <location>
        <position position="1"/>
    </location>
</feature>
<keyword evidence="1" id="KW-0472">Membrane</keyword>
<sequence>CLHYSTDRPTVSELNTREHNQRDECRTNINSPTSKGLEGYVPMYWNADTARLLFKSVREWTSLERTKSGVFTRRLGVAKLIAEDVRDSAIQKEVLSPRNVADSTLSTYAVYYTEHWLKDTAEMNVLTIDTLARYIRLDRKCRLVKSKHAICSALNISLAVVSWSCVVSLILSKYFQSCKKTVVLLILSHFLFALKGIL</sequence>
<keyword evidence="1" id="KW-1133">Transmembrane helix</keyword>
<dbReference type="Proteomes" id="UP000688947">
    <property type="component" value="Unassembled WGS sequence"/>
</dbReference>
<dbReference type="VEuPathDB" id="FungiDB:PC110_g362"/>
<organism evidence="2 3">
    <name type="scientific">Phytophthora cactorum</name>
    <dbReference type="NCBI Taxonomy" id="29920"/>
    <lineage>
        <taxon>Eukaryota</taxon>
        <taxon>Sar</taxon>
        <taxon>Stramenopiles</taxon>
        <taxon>Oomycota</taxon>
        <taxon>Peronosporomycetes</taxon>
        <taxon>Peronosporales</taxon>
        <taxon>Peronosporaceae</taxon>
        <taxon>Phytophthora</taxon>
    </lineage>
</organism>
<protein>
    <submittedName>
        <fullName evidence="2">Uncharacterized protein</fullName>
    </submittedName>
</protein>
<dbReference type="EMBL" id="JAENGZ010001551">
    <property type="protein sequence ID" value="KAG6947419.1"/>
    <property type="molecule type" value="Genomic_DNA"/>
</dbReference>
<gene>
    <name evidence="2" type="ORF">JG687_00016101</name>
</gene>
<keyword evidence="1" id="KW-0812">Transmembrane</keyword>
<reference evidence="2" key="1">
    <citation type="submission" date="2021-01" db="EMBL/GenBank/DDBJ databases">
        <title>Phytophthora aleatoria, a newly-described species from Pinus radiata is distinct from Phytophthora cactorum isolates based on comparative genomics.</title>
        <authorList>
            <person name="Mcdougal R."/>
            <person name="Panda P."/>
            <person name="Williams N."/>
            <person name="Studholme D.J."/>
        </authorList>
    </citation>
    <scope>NUCLEOTIDE SEQUENCE</scope>
    <source>
        <strain evidence="2">NZFS 3830</strain>
    </source>
</reference>
<comment type="caution">
    <text evidence="2">The sequence shown here is derived from an EMBL/GenBank/DDBJ whole genome shotgun (WGS) entry which is preliminary data.</text>
</comment>
<evidence type="ECO:0000313" key="2">
    <source>
        <dbReference type="EMBL" id="KAG6947419.1"/>
    </source>
</evidence>
<evidence type="ECO:0000256" key="1">
    <source>
        <dbReference type="SAM" id="Phobius"/>
    </source>
</evidence>
<name>A0A8T1TUL0_9STRA</name>
<dbReference type="AlphaFoldDB" id="A0A8T1TUL0"/>
<proteinExistence type="predicted"/>
<evidence type="ECO:0000313" key="3">
    <source>
        <dbReference type="Proteomes" id="UP000688947"/>
    </source>
</evidence>
<feature type="transmembrane region" description="Helical" evidence="1">
    <location>
        <begin position="149"/>
        <end position="175"/>
    </location>
</feature>
<accession>A0A8T1TUL0</accession>